<feature type="region of interest" description="Disordered" evidence="1">
    <location>
        <begin position="809"/>
        <end position="833"/>
    </location>
</feature>
<comment type="caution">
    <text evidence="2">The sequence shown here is derived from an EMBL/GenBank/DDBJ whole genome shotgun (WGS) entry which is preliminary data.</text>
</comment>
<dbReference type="InterPro" id="IPR032675">
    <property type="entry name" value="LRR_dom_sf"/>
</dbReference>
<dbReference type="Proteomes" id="UP000326340">
    <property type="component" value="Unassembled WGS sequence"/>
</dbReference>
<dbReference type="InterPro" id="IPR052109">
    <property type="entry name" value="SRRM_Domain-Containing"/>
</dbReference>
<accession>A0A5Q4BYV3</accession>
<feature type="compositionally biased region" description="Acidic residues" evidence="1">
    <location>
        <begin position="818"/>
        <end position="833"/>
    </location>
</feature>
<dbReference type="OrthoDB" id="5395390at2759"/>
<dbReference type="PANTHER" id="PTHR34755:SF4">
    <property type="entry name" value="F-BOX DOMAIN-CONTAINING PROTEIN"/>
    <property type="match status" value="1"/>
</dbReference>
<feature type="compositionally biased region" description="Acidic residues" evidence="1">
    <location>
        <begin position="743"/>
        <end position="753"/>
    </location>
</feature>
<gene>
    <name evidence="2" type="ORF">CSHISOI_03196</name>
</gene>
<feature type="region of interest" description="Disordered" evidence="1">
    <location>
        <begin position="29"/>
        <end position="91"/>
    </location>
</feature>
<organism evidence="2 3">
    <name type="scientific">Colletotrichum shisoi</name>
    <dbReference type="NCBI Taxonomy" id="2078593"/>
    <lineage>
        <taxon>Eukaryota</taxon>
        <taxon>Fungi</taxon>
        <taxon>Dikarya</taxon>
        <taxon>Ascomycota</taxon>
        <taxon>Pezizomycotina</taxon>
        <taxon>Sordariomycetes</taxon>
        <taxon>Hypocreomycetidae</taxon>
        <taxon>Glomerellales</taxon>
        <taxon>Glomerellaceae</taxon>
        <taxon>Colletotrichum</taxon>
        <taxon>Colletotrichum destructivum species complex</taxon>
    </lineage>
</organism>
<dbReference type="PANTHER" id="PTHR34755">
    <property type="entry name" value="SERINE/ARGININE REPETITIVE MATRIX PROTEIN 3-RELATED"/>
    <property type="match status" value="1"/>
</dbReference>
<feature type="compositionally biased region" description="Low complexity" evidence="1">
    <location>
        <begin position="69"/>
        <end position="86"/>
    </location>
</feature>
<feature type="compositionally biased region" description="Basic residues" evidence="1">
    <location>
        <begin position="160"/>
        <end position="173"/>
    </location>
</feature>
<feature type="compositionally biased region" description="Low complexity" evidence="1">
    <location>
        <begin position="197"/>
        <end position="208"/>
    </location>
</feature>
<dbReference type="SUPFAM" id="SSF52047">
    <property type="entry name" value="RNI-like"/>
    <property type="match status" value="1"/>
</dbReference>
<proteinExistence type="predicted"/>
<evidence type="ECO:0000313" key="3">
    <source>
        <dbReference type="Proteomes" id="UP000326340"/>
    </source>
</evidence>
<sequence length="833" mass="92770">MAQDVAYMQTRNAGFSNAFTHPCAMAPKRQAAATAMPRRNPARNAETSSAPDPIRVTKPRVRSNTVKPAAASASRTRTSTRTQRLSCVGMDSSDDELSAAIDKEDFDAASPQISKSTTHRGARIGTAAAPRSSRTGANDDSGPKATSTRRKPAASTRGSGPRKGRIQKAKASPRRTGNRDSSDEQDEGGSADDFSCAKATPKASPAKSGRSKHPPKEIEPETDSTSSVIPNWLNPQIEHSIWVQIFQYAAVSGDEQDTLDINWILRTARVCRQFADPALTVLYKCPPIRDEIKAFGLVELLEKSPSLTTVNYRARIEALHIDVRLVSLQGLTSPLKLMQNLSRLSEVLLVHGYDQAPYRLLKESIKWTYPPELFQAFEASPTAHVEAGDKTTITRLRTWQWSSRLMDKDWEASLTRIKQVHQMPSFASLHKVKYVNYQMPSIRLDKDPSSNPELQMEDKRSVALLADSISALENLEDLIFESSTIVGSSLFALLPAKLKRLELVNCAEVIADDLGLFLVTKGHQLESLVLHHNRSLNLGFLTVLASACPHLKELRMNLQYFSLLETIDDTLPSYDTLLVPEQVPSWPTSLQFVHLENLRHWSSDATDTKAAEAFLQSLIDSARNLPDLRHVSIKAMLNISWRSRSEFRRSWQEKFENVFLRHSPDPEPRFKLLRQPLPVDQPLPVESSSSLTGTKRRPKKTHTEPSRRSNRIVPRTSSTSSLASTASKVLRGQQRKPQSYLEPDSDEFDSDGDVDMEVSAQGAHEDGANENTQGSVKNAPASDGTFVQGMCTVVDISIDNQKPREHQYSMDDFLNDERDFESDGDWNGDMDFE</sequence>
<keyword evidence="3" id="KW-1185">Reference proteome</keyword>
<dbReference type="EMBL" id="PUHP01000186">
    <property type="protein sequence ID" value="TQN72280.1"/>
    <property type="molecule type" value="Genomic_DNA"/>
</dbReference>
<evidence type="ECO:0000256" key="1">
    <source>
        <dbReference type="SAM" id="MobiDB-lite"/>
    </source>
</evidence>
<name>A0A5Q4BYV3_9PEZI</name>
<protein>
    <recommendedName>
        <fullName evidence="4">F-box protein</fullName>
    </recommendedName>
</protein>
<dbReference type="Gene3D" id="3.80.10.10">
    <property type="entry name" value="Ribonuclease Inhibitor"/>
    <property type="match status" value="1"/>
</dbReference>
<feature type="region of interest" description="Disordered" evidence="1">
    <location>
        <begin position="103"/>
        <end position="230"/>
    </location>
</feature>
<dbReference type="AlphaFoldDB" id="A0A5Q4BYV3"/>
<evidence type="ECO:0008006" key="4">
    <source>
        <dbReference type="Google" id="ProtNLM"/>
    </source>
</evidence>
<feature type="compositionally biased region" description="Low complexity" evidence="1">
    <location>
        <begin position="716"/>
        <end position="727"/>
    </location>
</feature>
<feature type="region of interest" description="Disordered" evidence="1">
    <location>
        <begin position="671"/>
        <end position="753"/>
    </location>
</feature>
<reference evidence="2 3" key="1">
    <citation type="journal article" date="2019" name="Sci. Rep.">
        <title>Colletotrichum shisoi sp. nov., an anthracnose pathogen of Perilla frutescens in Japan: molecular phylogenetic, morphological and genomic evidence.</title>
        <authorList>
            <person name="Gan P."/>
            <person name="Tsushima A."/>
            <person name="Hiroyama R."/>
            <person name="Narusaka M."/>
            <person name="Takano Y."/>
            <person name="Narusaka Y."/>
            <person name="Kawaradani M."/>
            <person name="Damm U."/>
            <person name="Shirasu K."/>
        </authorList>
    </citation>
    <scope>NUCLEOTIDE SEQUENCE [LARGE SCALE GENOMIC DNA]</scope>
    <source>
        <strain evidence="2 3">PG-2018a</strain>
    </source>
</reference>
<evidence type="ECO:0000313" key="2">
    <source>
        <dbReference type="EMBL" id="TQN72280.1"/>
    </source>
</evidence>